<dbReference type="Proteomes" id="UP000676336">
    <property type="component" value="Unassembled WGS sequence"/>
</dbReference>
<dbReference type="InterPro" id="IPR036570">
    <property type="entry name" value="HORMA_dom_sf"/>
</dbReference>
<evidence type="ECO:0000313" key="4">
    <source>
        <dbReference type="EMBL" id="CAF4415808.1"/>
    </source>
</evidence>
<dbReference type="EMBL" id="CAJNRE010008578">
    <property type="protein sequence ID" value="CAF2074028.1"/>
    <property type="molecule type" value="Genomic_DNA"/>
</dbReference>
<dbReference type="SUPFAM" id="SSF56019">
    <property type="entry name" value="The spindle assembly checkpoint protein mad2"/>
    <property type="match status" value="1"/>
</dbReference>
<dbReference type="InterPro" id="IPR003511">
    <property type="entry name" value="HORMA_dom"/>
</dbReference>
<dbReference type="PANTHER" id="PTHR11842">
    <property type="entry name" value="MITOTIC SPINDLE ASSEMBLY CHECKPOINT PROTEIN MAD2"/>
    <property type="match status" value="1"/>
</dbReference>
<evidence type="ECO:0000313" key="3">
    <source>
        <dbReference type="EMBL" id="CAF2074028.1"/>
    </source>
</evidence>
<feature type="region of interest" description="Disordered" evidence="1">
    <location>
        <begin position="359"/>
        <end position="393"/>
    </location>
</feature>
<comment type="caution">
    <text evidence="3">The sequence shown here is derived from an EMBL/GenBank/DDBJ whole genome shotgun (WGS) entry which is preliminary data.</text>
</comment>
<proteinExistence type="predicted"/>
<dbReference type="Gene3D" id="3.30.900.10">
    <property type="entry name" value="HORMA domain"/>
    <property type="match status" value="1"/>
</dbReference>
<sequence>MEMNVNTPHYRRQHGEIRLLEKQIRPEILERCLQFIDIVINQIIYQENIYPSNLFVPRQMYRSLVYQCIDKDISSYITLCVASLRNLLSQQLSDMIAINIIRNFQNPIILRRYLIELHTIHDPCLRAIYDNTKQLINQLDRSFSECIRTIKQIKPLDNHNYNKQWTFQLRSSPDRTNNKGISIKEILRTKPIYKEFLLINQQSDLLSNSKQSIISSIKSLHTERIKLQFMCEDDKYEQEKFQQWNQYLLKNTSIGQQDIDYATDSDIDEYQENFKETDHYSRVRNERNESALWPLTTTNNPPICAIDEENMNSNDIERKSNDRKRSKKNKITTIDVDLLVDRYHLSHDNNKDDFDALLYSSEDEDQLQLTYSPDTVRRDGGTEEDEDNDDEDF</sequence>
<evidence type="ECO:0000256" key="1">
    <source>
        <dbReference type="SAM" id="MobiDB-lite"/>
    </source>
</evidence>
<accession>A0A816RKV9</accession>
<feature type="domain" description="HORMA" evidence="2">
    <location>
        <begin position="26"/>
        <end position="231"/>
    </location>
</feature>
<evidence type="ECO:0000313" key="5">
    <source>
        <dbReference type="Proteomes" id="UP000663824"/>
    </source>
</evidence>
<dbReference type="Proteomes" id="UP000663824">
    <property type="component" value="Unassembled WGS sequence"/>
</dbReference>
<dbReference type="AlphaFoldDB" id="A0A816RKV9"/>
<dbReference type="EMBL" id="CAJOBI010061095">
    <property type="protein sequence ID" value="CAF4415808.1"/>
    <property type="molecule type" value="Genomic_DNA"/>
</dbReference>
<dbReference type="InterPro" id="IPR045091">
    <property type="entry name" value="Mad2-like"/>
</dbReference>
<reference evidence="3" key="1">
    <citation type="submission" date="2021-02" db="EMBL/GenBank/DDBJ databases">
        <authorList>
            <person name="Nowell W R."/>
        </authorList>
    </citation>
    <scope>NUCLEOTIDE SEQUENCE</scope>
</reference>
<feature type="region of interest" description="Disordered" evidence="1">
    <location>
        <begin position="303"/>
        <end position="327"/>
    </location>
</feature>
<dbReference type="GO" id="GO:0016035">
    <property type="term" value="C:zeta DNA polymerase complex"/>
    <property type="evidence" value="ECO:0007669"/>
    <property type="project" value="TreeGrafter"/>
</dbReference>
<dbReference type="PROSITE" id="PS50815">
    <property type="entry name" value="HORMA"/>
    <property type="match status" value="1"/>
</dbReference>
<protein>
    <recommendedName>
        <fullName evidence="2">HORMA domain-containing protein</fullName>
    </recommendedName>
</protein>
<gene>
    <name evidence="3" type="ORF">MBJ925_LOCUS17240</name>
    <name evidence="4" type="ORF">SMN809_LOCUS31116</name>
</gene>
<evidence type="ECO:0000259" key="2">
    <source>
        <dbReference type="PROSITE" id="PS50815"/>
    </source>
</evidence>
<name>A0A816RKV9_9BILA</name>
<organism evidence="3 5">
    <name type="scientific">Rotaria magnacalcarata</name>
    <dbReference type="NCBI Taxonomy" id="392030"/>
    <lineage>
        <taxon>Eukaryota</taxon>
        <taxon>Metazoa</taxon>
        <taxon>Spiralia</taxon>
        <taxon>Gnathifera</taxon>
        <taxon>Rotifera</taxon>
        <taxon>Eurotatoria</taxon>
        <taxon>Bdelloidea</taxon>
        <taxon>Philodinida</taxon>
        <taxon>Philodinidae</taxon>
        <taxon>Rotaria</taxon>
    </lineage>
</organism>
<feature type="compositionally biased region" description="Acidic residues" evidence="1">
    <location>
        <begin position="382"/>
        <end position="393"/>
    </location>
</feature>
<dbReference type="PANTHER" id="PTHR11842:SF10">
    <property type="entry name" value="MITOTIC SPINDLE ASSEMBLY CHECKPOINT PROTEIN MAD2B"/>
    <property type="match status" value="1"/>
</dbReference>